<dbReference type="RefSeq" id="WP_017045645.1">
    <property type="nucleotide sequence ID" value="NZ_AJYS02000054.1"/>
</dbReference>
<dbReference type="Proteomes" id="UP000094808">
    <property type="component" value="Unassembled WGS sequence"/>
</dbReference>
<keyword evidence="2" id="KW-1133">Transmembrane helix</keyword>
<gene>
    <name evidence="3" type="ORF">A1QS_13905</name>
</gene>
<dbReference type="EMBL" id="AJYS02000054">
    <property type="protein sequence ID" value="OEE40755.1"/>
    <property type="molecule type" value="Genomic_DNA"/>
</dbReference>
<organism evidence="3 4">
    <name type="scientific">Vibrio ordalii FS-238</name>
    <dbReference type="NCBI Taxonomy" id="617133"/>
    <lineage>
        <taxon>Bacteria</taxon>
        <taxon>Pseudomonadati</taxon>
        <taxon>Pseudomonadota</taxon>
        <taxon>Gammaproteobacteria</taxon>
        <taxon>Vibrionales</taxon>
        <taxon>Vibrionaceae</taxon>
        <taxon>Vibrio</taxon>
    </lineage>
</organism>
<evidence type="ECO:0000256" key="1">
    <source>
        <dbReference type="SAM" id="MobiDB-lite"/>
    </source>
</evidence>
<feature type="compositionally biased region" description="Low complexity" evidence="1">
    <location>
        <begin position="1"/>
        <end position="20"/>
    </location>
</feature>
<sequence length="161" mass="16741">MGGKSSSSNQTQTTNVSGQNAISGDNLGTAISGINNSTLNVTATDYGSVNKALDLGGELVEQTGRMFNDALKYAGGVNKDSLDFAENALEDMSSSNSENLQMLAGLAGNQAAQNTQSLSAMMDLAKFKQDNGASENKQQQIILMVIIAVVLGAVAIMAMKR</sequence>
<evidence type="ECO:0000313" key="4">
    <source>
        <dbReference type="Proteomes" id="UP000094808"/>
    </source>
</evidence>
<feature type="region of interest" description="Disordered" evidence="1">
    <location>
        <begin position="1"/>
        <end position="22"/>
    </location>
</feature>
<keyword evidence="4" id="KW-1185">Reference proteome</keyword>
<evidence type="ECO:0000256" key="2">
    <source>
        <dbReference type="SAM" id="Phobius"/>
    </source>
</evidence>
<comment type="caution">
    <text evidence="3">The sequence shown here is derived from an EMBL/GenBank/DDBJ whole genome shotgun (WGS) entry which is preliminary data.</text>
</comment>
<reference evidence="3 4" key="1">
    <citation type="journal article" date="2012" name="Science">
        <title>Ecological populations of bacteria act as socially cohesive units of antibiotic production and resistance.</title>
        <authorList>
            <person name="Cordero O.X."/>
            <person name="Wildschutte H."/>
            <person name="Kirkup B."/>
            <person name="Proehl S."/>
            <person name="Ngo L."/>
            <person name="Hussain F."/>
            <person name="Le Roux F."/>
            <person name="Mincer T."/>
            <person name="Polz M.F."/>
        </authorList>
    </citation>
    <scope>NUCLEOTIDE SEQUENCE [LARGE SCALE GENOMIC DNA]</scope>
    <source>
        <strain evidence="3 4">FS-238</strain>
    </source>
</reference>
<feature type="transmembrane region" description="Helical" evidence="2">
    <location>
        <begin position="141"/>
        <end position="159"/>
    </location>
</feature>
<name>A0A853R6B6_9VIBR</name>
<proteinExistence type="predicted"/>
<keyword evidence="2" id="KW-0472">Membrane</keyword>
<keyword evidence="2" id="KW-0812">Transmembrane</keyword>
<evidence type="ECO:0000313" key="3">
    <source>
        <dbReference type="EMBL" id="OEE40755.1"/>
    </source>
</evidence>
<protein>
    <submittedName>
        <fullName evidence="3">Chemotaxis protein</fullName>
    </submittedName>
</protein>
<accession>A0A853R6B6</accession>
<dbReference type="AlphaFoldDB" id="A0A853R6B6"/>